<dbReference type="PANTHER" id="PTHR43133:SF50">
    <property type="entry name" value="ECF RNA POLYMERASE SIGMA FACTOR SIGM"/>
    <property type="match status" value="1"/>
</dbReference>
<evidence type="ECO:0000259" key="8">
    <source>
        <dbReference type="Pfam" id="PF08281"/>
    </source>
</evidence>
<dbReference type="InterPro" id="IPR013249">
    <property type="entry name" value="RNA_pol_sigma70_r4_t2"/>
</dbReference>
<accession>A0A937RKG5</accession>
<dbReference type="Pfam" id="PF04542">
    <property type="entry name" value="Sigma70_r2"/>
    <property type="match status" value="1"/>
</dbReference>
<dbReference type="InterPro" id="IPR014284">
    <property type="entry name" value="RNA_pol_sigma-70_dom"/>
</dbReference>
<keyword evidence="3" id="KW-0731">Sigma factor</keyword>
<dbReference type="RefSeq" id="WP_203006412.1">
    <property type="nucleotide sequence ID" value="NZ_JADWYU010000373.1"/>
</dbReference>
<dbReference type="InterPro" id="IPR039425">
    <property type="entry name" value="RNA_pol_sigma-70-like"/>
</dbReference>
<evidence type="ECO:0000313" key="10">
    <source>
        <dbReference type="Proteomes" id="UP000604475"/>
    </source>
</evidence>
<keyword evidence="4" id="KW-0238">DNA-binding</keyword>
<feature type="region of interest" description="Disordered" evidence="6">
    <location>
        <begin position="166"/>
        <end position="202"/>
    </location>
</feature>
<name>A0A937RKG5_9ACTN</name>
<keyword evidence="2" id="KW-0805">Transcription regulation</keyword>
<comment type="similarity">
    <text evidence="1">Belongs to the sigma-70 factor family. ECF subfamily.</text>
</comment>
<evidence type="ECO:0000256" key="3">
    <source>
        <dbReference type="ARBA" id="ARBA00023082"/>
    </source>
</evidence>
<dbReference type="AlphaFoldDB" id="A0A937RKG5"/>
<dbReference type="InterPro" id="IPR014325">
    <property type="entry name" value="RNA_pol_sigma-E_actinobac"/>
</dbReference>
<dbReference type="EMBL" id="JAEACQ010000200">
    <property type="protein sequence ID" value="MBL7628974.1"/>
    <property type="molecule type" value="Genomic_DNA"/>
</dbReference>
<feature type="domain" description="RNA polymerase sigma-70 region 2" evidence="7">
    <location>
        <begin position="25"/>
        <end position="80"/>
    </location>
</feature>
<protein>
    <submittedName>
        <fullName evidence="9">SigE family RNA polymerase sigma factor</fullName>
    </submittedName>
</protein>
<organism evidence="9 10">
    <name type="scientific">Frankia nepalensis</name>
    <dbReference type="NCBI Taxonomy" id="1836974"/>
    <lineage>
        <taxon>Bacteria</taxon>
        <taxon>Bacillati</taxon>
        <taxon>Actinomycetota</taxon>
        <taxon>Actinomycetes</taxon>
        <taxon>Frankiales</taxon>
        <taxon>Frankiaceae</taxon>
        <taxon>Frankia</taxon>
    </lineage>
</organism>
<dbReference type="Proteomes" id="UP000604475">
    <property type="component" value="Unassembled WGS sequence"/>
</dbReference>
<keyword evidence="10" id="KW-1185">Reference proteome</keyword>
<gene>
    <name evidence="9" type="ORF">I7412_17780</name>
</gene>
<evidence type="ECO:0000256" key="1">
    <source>
        <dbReference type="ARBA" id="ARBA00010641"/>
    </source>
</evidence>
<evidence type="ECO:0000259" key="7">
    <source>
        <dbReference type="Pfam" id="PF04542"/>
    </source>
</evidence>
<dbReference type="InterPro" id="IPR007627">
    <property type="entry name" value="RNA_pol_sigma70_r2"/>
</dbReference>
<dbReference type="NCBIfam" id="TIGR02983">
    <property type="entry name" value="SigE-fam_strep"/>
    <property type="match status" value="1"/>
</dbReference>
<evidence type="ECO:0000256" key="2">
    <source>
        <dbReference type="ARBA" id="ARBA00023015"/>
    </source>
</evidence>
<proteinExistence type="inferred from homology"/>
<dbReference type="GO" id="GO:0016987">
    <property type="term" value="F:sigma factor activity"/>
    <property type="evidence" value="ECO:0007669"/>
    <property type="project" value="UniProtKB-KW"/>
</dbReference>
<dbReference type="InterPro" id="IPR036388">
    <property type="entry name" value="WH-like_DNA-bd_sf"/>
</dbReference>
<dbReference type="Pfam" id="PF08281">
    <property type="entry name" value="Sigma70_r4_2"/>
    <property type="match status" value="1"/>
</dbReference>
<evidence type="ECO:0000313" key="9">
    <source>
        <dbReference type="EMBL" id="MBL7628974.1"/>
    </source>
</evidence>
<dbReference type="GO" id="GO:0003677">
    <property type="term" value="F:DNA binding"/>
    <property type="evidence" value="ECO:0007669"/>
    <property type="project" value="UniProtKB-KW"/>
</dbReference>
<dbReference type="Gene3D" id="1.10.10.10">
    <property type="entry name" value="Winged helix-like DNA-binding domain superfamily/Winged helix DNA-binding domain"/>
    <property type="match status" value="1"/>
</dbReference>
<dbReference type="Gene3D" id="1.10.1740.10">
    <property type="match status" value="1"/>
</dbReference>
<feature type="domain" description="RNA polymerase sigma factor 70 region 4 type 2" evidence="8">
    <location>
        <begin position="114"/>
        <end position="166"/>
    </location>
</feature>
<evidence type="ECO:0000256" key="6">
    <source>
        <dbReference type="SAM" id="MobiDB-lite"/>
    </source>
</evidence>
<dbReference type="InterPro" id="IPR013325">
    <property type="entry name" value="RNA_pol_sigma_r2"/>
</dbReference>
<dbReference type="GO" id="GO:0006352">
    <property type="term" value="P:DNA-templated transcription initiation"/>
    <property type="evidence" value="ECO:0007669"/>
    <property type="project" value="InterPro"/>
</dbReference>
<dbReference type="SUPFAM" id="SSF88659">
    <property type="entry name" value="Sigma3 and sigma4 domains of RNA polymerase sigma factors"/>
    <property type="match status" value="1"/>
</dbReference>
<evidence type="ECO:0000256" key="5">
    <source>
        <dbReference type="ARBA" id="ARBA00023163"/>
    </source>
</evidence>
<dbReference type="CDD" id="cd06171">
    <property type="entry name" value="Sigma70_r4"/>
    <property type="match status" value="1"/>
</dbReference>
<feature type="compositionally biased region" description="Basic and acidic residues" evidence="6">
    <location>
        <begin position="166"/>
        <end position="188"/>
    </location>
</feature>
<sequence>MPDAGAAPRRDNRSFEEFVADRGTALLRTAVILTGDRQAGEDLLQDVLLRAHRRWRHVDDPYSYLRRSLVNASVSRARRRLRAREDLVGWDEDPAADVLAWPARDEIGRVPDRHDLLALLRRLPPRQRAVIALRYYDDLSVSQIAAELGCGEGSVRTHASRGLARLRELMDPEEPAAAREAARPEKSSARPAPLTGRKGARA</sequence>
<dbReference type="InterPro" id="IPR013324">
    <property type="entry name" value="RNA_pol_sigma_r3/r4-like"/>
</dbReference>
<dbReference type="SUPFAM" id="SSF88946">
    <property type="entry name" value="Sigma2 domain of RNA polymerase sigma factors"/>
    <property type="match status" value="1"/>
</dbReference>
<dbReference type="PANTHER" id="PTHR43133">
    <property type="entry name" value="RNA POLYMERASE ECF-TYPE SIGMA FACTO"/>
    <property type="match status" value="1"/>
</dbReference>
<keyword evidence="5" id="KW-0804">Transcription</keyword>
<comment type="caution">
    <text evidence="9">The sequence shown here is derived from an EMBL/GenBank/DDBJ whole genome shotgun (WGS) entry which is preliminary data.</text>
</comment>
<dbReference type="NCBIfam" id="TIGR02937">
    <property type="entry name" value="sigma70-ECF"/>
    <property type="match status" value="1"/>
</dbReference>
<reference evidence="9" key="1">
    <citation type="submission" date="2020-12" db="EMBL/GenBank/DDBJ databases">
        <title>Genomic characterization of non-nitrogen-fixing Frankia strains.</title>
        <authorList>
            <person name="Carlos-Shanley C."/>
            <person name="Guerra T."/>
            <person name="Hahn D."/>
        </authorList>
    </citation>
    <scope>NUCLEOTIDE SEQUENCE</scope>
    <source>
        <strain evidence="9">CN6</strain>
    </source>
</reference>
<evidence type="ECO:0000256" key="4">
    <source>
        <dbReference type="ARBA" id="ARBA00023125"/>
    </source>
</evidence>